<keyword evidence="4 6" id="KW-1133">Transmembrane helix</keyword>
<dbReference type="GeneID" id="92207157"/>
<dbReference type="EMBL" id="OZ022406">
    <property type="protein sequence ID" value="CAK9437583.1"/>
    <property type="molecule type" value="Genomic_DNA"/>
</dbReference>
<feature type="region of interest" description="Disordered" evidence="7">
    <location>
        <begin position="67"/>
        <end position="90"/>
    </location>
</feature>
<dbReference type="Pfam" id="PF04117">
    <property type="entry name" value="Mpv17_PMP22"/>
    <property type="match status" value="1"/>
</dbReference>
<accession>A0ABP0ZHU0</accession>
<organism evidence="8 9">
    <name type="scientific">Lodderomyces beijingensis</name>
    <dbReference type="NCBI Taxonomy" id="1775926"/>
    <lineage>
        <taxon>Eukaryota</taxon>
        <taxon>Fungi</taxon>
        <taxon>Dikarya</taxon>
        <taxon>Ascomycota</taxon>
        <taxon>Saccharomycotina</taxon>
        <taxon>Pichiomycetes</taxon>
        <taxon>Debaryomycetaceae</taxon>
        <taxon>Candida/Lodderomyces clade</taxon>
        <taxon>Lodderomyces</taxon>
    </lineage>
</organism>
<evidence type="ECO:0000256" key="2">
    <source>
        <dbReference type="ARBA" id="ARBA00006824"/>
    </source>
</evidence>
<comment type="similarity">
    <text evidence="2 6">Belongs to the peroxisomal membrane protein PXMP2/4 family.</text>
</comment>
<keyword evidence="3 6" id="KW-0812">Transmembrane</keyword>
<evidence type="ECO:0000256" key="5">
    <source>
        <dbReference type="ARBA" id="ARBA00023136"/>
    </source>
</evidence>
<name>A0ABP0ZHU0_9ASCO</name>
<feature type="compositionally biased region" description="Basic and acidic residues" evidence="7">
    <location>
        <begin position="69"/>
        <end position="84"/>
    </location>
</feature>
<gene>
    <name evidence="8" type="ORF">LODBEIA_P19610</name>
</gene>
<evidence type="ECO:0000313" key="9">
    <source>
        <dbReference type="Proteomes" id="UP001497383"/>
    </source>
</evidence>
<evidence type="ECO:0000256" key="7">
    <source>
        <dbReference type="SAM" id="MobiDB-lite"/>
    </source>
</evidence>
<evidence type="ECO:0000313" key="8">
    <source>
        <dbReference type="EMBL" id="CAK9437583.1"/>
    </source>
</evidence>
<dbReference type="Proteomes" id="UP001497383">
    <property type="component" value="Chromosome 2"/>
</dbReference>
<evidence type="ECO:0000256" key="3">
    <source>
        <dbReference type="ARBA" id="ARBA00022692"/>
    </source>
</evidence>
<dbReference type="InterPro" id="IPR007248">
    <property type="entry name" value="Mpv17_PMP22"/>
</dbReference>
<reference evidence="8 9" key="1">
    <citation type="submission" date="2024-03" db="EMBL/GenBank/DDBJ databases">
        <authorList>
            <person name="Brejova B."/>
        </authorList>
    </citation>
    <scope>NUCLEOTIDE SEQUENCE [LARGE SCALE GENOMIC DNA]</scope>
    <source>
        <strain evidence="8 9">CBS 14171</strain>
    </source>
</reference>
<proteinExistence type="inferred from homology"/>
<evidence type="ECO:0000256" key="1">
    <source>
        <dbReference type="ARBA" id="ARBA00004141"/>
    </source>
</evidence>
<dbReference type="PANTHER" id="PTHR11266">
    <property type="entry name" value="PEROXISOMAL MEMBRANE PROTEIN 2, PXMP2 MPV17"/>
    <property type="match status" value="1"/>
</dbReference>
<keyword evidence="9" id="KW-1185">Reference proteome</keyword>
<comment type="subcellular location">
    <subcellularLocation>
        <location evidence="1">Membrane</location>
        <topology evidence="1">Multi-pass membrane protein</topology>
    </subcellularLocation>
</comment>
<feature type="transmembrane region" description="Helical" evidence="6">
    <location>
        <begin position="137"/>
        <end position="158"/>
    </location>
</feature>
<feature type="transmembrane region" description="Helical" evidence="6">
    <location>
        <begin position="217"/>
        <end position="235"/>
    </location>
</feature>
<dbReference type="PANTHER" id="PTHR11266:SF50">
    <property type="entry name" value="VACUOLAR MEMBRANE PROTEIN YOR292C"/>
    <property type="match status" value="1"/>
</dbReference>
<evidence type="ECO:0000256" key="4">
    <source>
        <dbReference type="ARBA" id="ARBA00022989"/>
    </source>
</evidence>
<feature type="transmembrane region" description="Helical" evidence="6">
    <location>
        <begin position="179"/>
        <end position="197"/>
    </location>
</feature>
<evidence type="ECO:0000256" key="6">
    <source>
        <dbReference type="RuleBase" id="RU363053"/>
    </source>
</evidence>
<dbReference type="RefSeq" id="XP_066828899.1">
    <property type="nucleotide sequence ID" value="XM_066971907.1"/>
</dbReference>
<protein>
    <submittedName>
        <fullName evidence="8">Uncharacterized protein</fullName>
    </submittedName>
</protein>
<sequence>MIILILGIFLYKLTTKYTNLYMRSSLVTILVTNLVLYGISESLAQSILSYRADQPMVSFKLHDPAAAGDVRERDDGERGEDGDGRGSLGSIDEAGLDRFIDYLRQDNEDQRGVDLIDSDEYTPAPAVPLTYYQFNRLAGFMCWGFIMGFMQCWWYKFLQIYSKDPKFIEVLRKVLADQLCYSPISLFCFFTYGTMVLENGTWDDAKNKIKKIYPKTLMINYSVWFPVQFVNFLVVPRAFQVPFSSSISVLWNCFLSMRNSAG</sequence>
<keyword evidence="5 6" id="KW-0472">Membrane</keyword>
<feature type="transmembrane region" description="Helical" evidence="6">
    <location>
        <begin position="20"/>
        <end position="39"/>
    </location>
</feature>